<comment type="caution">
    <text evidence="2">The sequence shown here is derived from an EMBL/GenBank/DDBJ whole genome shotgun (WGS) entry which is preliminary data.</text>
</comment>
<keyword evidence="3" id="KW-1185">Reference proteome</keyword>
<dbReference type="AlphaFoldDB" id="A0A9W7DWQ4"/>
<proteinExistence type="predicted"/>
<gene>
    <name evidence="2" type="ORF">TrRE_jg7300</name>
</gene>
<dbReference type="OrthoDB" id="68166at2759"/>
<dbReference type="Gene3D" id="3.40.30.10">
    <property type="entry name" value="Glutaredoxin"/>
    <property type="match status" value="1"/>
</dbReference>
<feature type="domain" description="FAM194 C-terminal" evidence="1">
    <location>
        <begin position="12"/>
        <end position="159"/>
    </location>
</feature>
<dbReference type="Proteomes" id="UP001165082">
    <property type="component" value="Unassembled WGS sequence"/>
</dbReference>
<accession>A0A9W7DWQ4</accession>
<dbReference type="SUPFAM" id="SSF52833">
    <property type="entry name" value="Thioredoxin-like"/>
    <property type="match status" value="1"/>
</dbReference>
<dbReference type="InterPro" id="IPR029281">
    <property type="entry name" value="FAM194_C"/>
</dbReference>
<evidence type="ECO:0000313" key="3">
    <source>
        <dbReference type="Proteomes" id="UP001165082"/>
    </source>
</evidence>
<dbReference type="InterPro" id="IPR036249">
    <property type="entry name" value="Thioredoxin-like_sf"/>
</dbReference>
<evidence type="ECO:0000259" key="1">
    <source>
        <dbReference type="Pfam" id="PF14977"/>
    </source>
</evidence>
<protein>
    <recommendedName>
        <fullName evidence="1">FAM194 C-terminal domain-containing protein</fullName>
    </recommendedName>
</protein>
<evidence type="ECO:0000313" key="2">
    <source>
        <dbReference type="EMBL" id="GMH57857.1"/>
    </source>
</evidence>
<sequence length="431" mass="48028">MSAGIKKTFIHKYASGNVGVVVNETSAGEYSYFYEDNKARTLLASFSPLGTGFVNHTRKPSAPRFVASKTTGTISDENGNTIEYFDWQPKRPTCKFGPSKPQKMFINPCLSFFLTDQFDLKVTFRASQGFLEFQVGKPSRPSYMDKIKKRTLTGHLLLDLPEDTPTLKQRQTLLASNPAAANMKKAQEFGWTLPRASPSGREYAQITVSDDLKPIINDGNYSISTLSNFRTTIGANVLGLKTLLRETAKDPNASVNLGGTAKSQDLQVPSAIYKRFAPPPPLPEIVKNTKLLAHVASESPSQLIVVLCSDRGAGECRIAEKAYARIHKKTNALCKKQGIAAEKHTHKLVVCDCSKQPDCIAKRYNFNVYPMYMMYYGGKLVFIGDKFNGFSTAPEDFEKEIVKQNKQARKNIFLPDDYRFIDPRHASFSDV</sequence>
<name>A0A9W7DWQ4_9STRA</name>
<dbReference type="Pfam" id="PF14977">
    <property type="entry name" value="FAM194"/>
    <property type="match status" value="1"/>
</dbReference>
<organism evidence="2 3">
    <name type="scientific">Triparma retinervis</name>
    <dbReference type="NCBI Taxonomy" id="2557542"/>
    <lineage>
        <taxon>Eukaryota</taxon>
        <taxon>Sar</taxon>
        <taxon>Stramenopiles</taxon>
        <taxon>Ochrophyta</taxon>
        <taxon>Bolidophyceae</taxon>
        <taxon>Parmales</taxon>
        <taxon>Triparmaceae</taxon>
        <taxon>Triparma</taxon>
    </lineage>
</organism>
<dbReference type="EMBL" id="BRXZ01004962">
    <property type="protein sequence ID" value="GMH57857.1"/>
    <property type="molecule type" value="Genomic_DNA"/>
</dbReference>
<reference evidence="2" key="1">
    <citation type="submission" date="2022-07" db="EMBL/GenBank/DDBJ databases">
        <title>Genome analysis of Parmales, a sister group of diatoms, reveals the evolutionary specialization of diatoms from phago-mixotrophs to photoautotrophs.</title>
        <authorList>
            <person name="Ban H."/>
            <person name="Sato S."/>
            <person name="Yoshikawa S."/>
            <person name="Kazumasa Y."/>
            <person name="Nakamura Y."/>
            <person name="Ichinomiya M."/>
            <person name="Saitoh K."/>
            <person name="Sato N."/>
            <person name="Blanc-Mathieu R."/>
            <person name="Endo H."/>
            <person name="Kuwata A."/>
            <person name="Ogata H."/>
        </authorList>
    </citation>
    <scope>NUCLEOTIDE SEQUENCE</scope>
</reference>